<evidence type="ECO:0000256" key="1">
    <source>
        <dbReference type="SAM" id="Phobius"/>
    </source>
</evidence>
<feature type="transmembrane region" description="Helical" evidence="1">
    <location>
        <begin position="94"/>
        <end position="110"/>
    </location>
</feature>
<protein>
    <submittedName>
        <fullName evidence="2">Uncharacterized protein</fullName>
    </submittedName>
</protein>
<dbReference type="RefSeq" id="WP_183966680.1">
    <property type="nucleotide sequence ID" value="NZ_BAABBZ010000002.1"/>
</dbReference>
<organism evidence="2 3">
    <name type="scientific">Sagittula marina</name>
    <dbReference type="NCBI Taxonomy" id="943940"/>
    <lineage>
        <taxon>Bacteria</taxon>
        <taxon>Pseudomonadati</taxon>
        <taxon>Pseudomonadota</taxon>
        <taxon>Alphaproteobacteria</taxon>
        <taxon>Rhodobacterales</taxon>
        <taxon>Roseobacteraceae</taxon>
        <taxon>Sagittula</taxon>
    </lineage>
</organism>
<feature type="transmembrane region" description="Helical" evidence="1">
    <location>
        <begin position="39"/>
        <end position="57"/>
    </location>
</feature>
<dbReference type="EMBL" id="JACIEJ010000006">
    <property type="protein sequence ID" value="MBB3986358.1"/>
    <property type="molecule type" value="Genomic_DNA"/>
</dbReference>
<name>A0A7W6GTA8_9RHOB</name>
<dbReference type="Proteomes" id="UP000541426">
    <property type="component" value="Unassembled WGS sequence"/>
</dbReference>
<reference evidence="2 3" key="1">
    <citation type="submission" date="2020-08" db="EMBL/GenBank/DDBJ databases">
        <title>Genomic Encyclopedia of Type Strains, Phase IV (KMG-IV): sequencing the most valuable type-strain genomes for metagenomic binning, comparative biology and taxonomic classification.</title>
        <authorList>
            <person name="Goeker M."/>
        </authorList>
    </citation>
    <scope>NUCLEOTIDE SEQUENCE [LARGE SCALE GENOMIC DNA]</scope>
    <source>
        <strain evidence="2 3">DSM 102235</strain>
    </source>
</reference>
<comment type="caution">
    <text evidence="2">The sequence shown here is derived from an EMBL/GenBank/DDBJ whole genome shotgun (WGS) entry which is preliminary data.</text>
</comment>
<feature type="transmembrane region" description="Helical" evidence="1">
    <location>
        <begin position="116"/>
        <end position="137"/>
    </location>
</feature>
<sequence>MIDLNLPLWCGLISGALSAVAFLPYTYATLKGRCRPQRASWLIWMVLGSISLFSQWVEGAQASLWFAAVQVMGAGLVAILSIRHGAGSFVSRQDSAILTLAGAGLVTYFLTDTAAYALAITIAISALGGVATVIKAFNAPDSEAISAWIAGTVASFFAILAVIPPVPLLLAYPVYMLGMNGAVVIAILWGRNRRNRSGLPGGIAW</sequence>
<keyword evidence="3" id="KW-1185">Reference proteome</keyword>
<feature type="transmembrane region" description="Helical" evidence="1">
    <location>
        <begin position="169"/>
        <end position="189"/>
    </location>
</feature>
<keyword evidence="1" id="KW-1133">Transmembrane helix</keyword>
<feature type="transmembrane region" description="Helical" evidence="1">
    <location>
        <begin position="144"/>
        <end position="163"/>
    </location>
</feature>
<evidence type="ECO:0000313" key="3">
    <source>
        <dbReference type="Proteomes" id="UP000541426"/>
    </source>
</evidence>
<feature type="transmembrane region" description="Helical" evidence="1">
    <location>
        <begin position="63"/>
        <end position="82"/>
    </location>
</feature>
<evidence type="ECO:0000313" key="2">
    <source>
        <dbReference type="EMBL" id="MBB3986358.1"/>
    </source>
</evidence>
<keyword evidence="1" id="KW-0472">Membrane</keyword>
<keyword evidence="1" id="KW-0812">Transmembrane</keyword>
<proteinExistence type="predicted"/>
<feature type="transmembrane region" description="Helical" evidence="1">
    <location>
        <begin position="6"/>
        <end position="27"/>
    </location>
</feature>
<gene>
    <name evidence="2" type="ORF">GGQ68_002697</name>
</gene>
<accession>A0A7W6GTA8</accession>
<dbReference type="AlphaFoldDB" id="A0A7W6GTA8"/>